<keyword evidence="2" id="KW-1185">Reference proteome</keyword>
<sequence>MAVTVVCTEGFAVKLVGVSEHSGLAAIAEAFDIPHQHLMALQRNNRALHHTVVLERFCGTTDCSQTSLPRNAIVGQQDARAGPGIAVPSPNPLHCSPPWVQSWQAHRQACRAVSASRPVQRLLCPMTACEQAICHPDDDLALKLFWGRQRGLAIIFAADAEQWAQRTQERWFLGDDCQLDANALDDRAQQAQEGAARLSSAMTPQRAHGDVQLLQPQQNGMGSKDDWELCKKLAIPDDACSVDGPPTPDNEEGHRIGMPVIDCSNEATSPGTVAAAARVLHLL</sequence>
<reference evidence="1 2" key="1">
    <citation type="submission" date="2023-10" db="EMBL/GenBank/DDBJ databases">
        <authorList>
            <person name="Maclean D."/>
            <person name="Macfadyen A."/>
        </authorList>
    </citation>
    <scope>NUCLEOTIDE SEQUENCE [LARGE SCALE GENOMIC DNA]</scope>
</reference>
<proteinExistence type="predicted"/>
<accession>A0AAV1I5S5</accession>
<gene>
    <name evidence="1" type="ORF">CVIRNUC_005394</name>
</gene>
<comment type="caution">
    <text evidence="1">The sequence shown here is derived from an EMBL/GenBank/DDBJ whole genome shotgun (WGS) entry which is preliminary data.</text>
</comment>
<name>A0AAV1I5S5_9CHLO</name>
<protein>
    <submittedName>
        <fullName evidence="1">Uncharacterized protein</fullName>
    </submittedName>
</protein>
<dbReference type="Proteomes" id="UP001314263">
    <property type="component" value="Unassembled WGS sequence"/>
</dbReference>
<evidence type="ECO:0000313" key="2">
    <source>
        <dbReference type="Proteomes" id="UP001314263"/>
    </source>
</evidence>
<dbReference type="EMBL" id="CAUYUE010000006">
    <property type="protein sequence ID" value="CAK0781520.1"/>
    <property type="molecule type" value="Genomic_DNA"/>
</dbReference>
<evidence type="ECO:0000313" key="1">
    <source>
        <dbReference type="EMBL" id="CAK0781520.1"/>
    </source>
</evidence>
<dbReference type="AlphaFoldDB" id="A0AAV1I5S5"/>
<organism evidence="1 2">
    <name type="scientific">Coccomyxa viridis</name>
    <dbReference type="NCBI Taxonomy" id="1274662"/>
    <lineage>
        <taxon>Eukaryota</taxon>
        <taxon>Viridiplantae</taxon>
        <taxon>Chlorophyta</taxon>
        <taxon>core chlorophytes</taxon>
        <taxon>Trebouxiophyceae</taxon>
        <taxon>Trebouxiophyceae incertae sedis</taxon>
        <taxon>Coccomyxaceae</taxon>
        <taxon>Coccomyxa</taxon>
    </lineage>
</organism>